<dbReference type="InterPro" id="IPR051157">
    <property type="entry name" value="PDH/Transketolase"/>
</dbReference>
<dbReference type="InterPro" id="IPR033248">
    <property type="entry name" value="Transketolase_C"/>
</dbReference>
<dbReference type="KEGG" id="bsto:C0V70_17785"/>
<evidence type="ECO:0000313" key="4">
    <source>
        <dbReference type="EMBL" id="AUN99922.1"/>
    </source>
</evidence>
<dbReference type="EMBL" id="CP025704">
    <property type="protein sequence ID" value="AUN99922.1"/>
    <property type="molecule type" value="Genomic_DNA"/>
</dbReference>
<dbReference type="SMART" id="SM00861">
    <property type="entry name" value="Transket_pyr"/>
    <property type="match status" value="1"/>
</dbReference>
<dbReference type="InterPro" id="IPR009014">
    <property type="entry name" value="Transketo_C/PFOR_II"/>
</dbReference>
<dbReference type="Pfam" id="PF02779">
    <property type="entry name" value="Transket_pyr"/>
    <property type="match status" value="1"/>
</dbReference>
<dbReference type="OrthoDB" id="9803371at2"/>
<protein>
    <submittedName>
        <fullName evidence="4">Transketolase</fullName>
    </submittedName>
</protein>
<dbReference type="Proteomes" id="UP000235584">
    <property type="component" value="Chromosome"/>
</dbReference>
<comment type="cofactor">
    <cofactor evidence="1">
        <name>thiamine diphosphate</name>
        <dbReference type="ChEBI" id="CHEBI:58937"/>
    </cofactor>
</comment>
<dbReference type="PANTHER" id="PTHR43825">
    <property type="entry name" value="PYRUVATE DEHYDROGENASE E1 COMPONENT"/>
    <property type="match status" value="1"/>
</dbReference>
<dbReference type="CDD" id="cd07033">
    <property type="entry name" value="TPP_PYR_DXS_TK_like"/>
    <property type="match status" value="1"/>
</dbReference>
<dbReference type="Pfam" id="PF02780">
    <property type="entry name" value="Transketolase_C"/>
    <property type="match status" value="1"/>
</dbReference>
<keyword evidence="3" id="KW-0786">Thiamine pyrophosphate</keyword>
<dbReference type="Gene3D" id="3.40.50.970">
    <property type="match status" value="1"/>
</dbReference>
<evidence type="ECO:0000256" key="1">
    <source>
        <dbReference type="ARBA" id="ARBA00001964"/>
    </source>
</evidence>
<dbReference type="PANTHER" id="PTHR43825:SF5">
    <property type="entry name" value="HYPOTHETICAL TRANSKETOLASE FAMILY PROTEIN"/>
    <property type="match status" value="1"/>
</dbReference>
<dbReference type="Gene3D" id="3.40.50.920">
    <property type="match status" value="1"/>
</dbReference>
<dbReference type="FunFam" id="3.40.50.970:FF:000129">
    <property type="entry name" value="Transketolase"/>
    <property type="match status" value="1"/>
</dbReference>
<dbReference type="SUPFAM" id="SSF52922">
    <property type="entry name" value="TK C-terminal domain-like"/>
    <property type="match status" value="1"/>
</dbReference>
<sequence>MRSSGLNEIFQMAKNDKRIVFVGSDLGFKVLDEFKNTLPEQFFMEGISEQYIIGMAAGMALNGKIVYVNTIASFLTRRCLDQISINLCLEKTNVRLFANGGGLIYGPMGPTHTIIEDIALMMALPNMAVIVPADKNQMLQLLKQSVDYQGPMYIRVARDNYPDLTSKHDIVFGEPCLLKNGETFAIISNGYMSHTAMKIAENLKADGLNVKVIDLHSLRPLNTQSLQKHLKGIDRVVTMEEHIKTGGLYSLVSDLILSCDLPIKIKNFSIPHQYSETYGEQDDLLKIMSLDPESMTNESRDFFLRAGKGLR</sequence>
<dbReference type="RefSeq" id="WP_102245211.1">
    <property type="nucleotide sequence ID" value="NZ_CP025704.1"/>
</dbReference>
<organism evidence="4 5">
    <name type="scientific">Bacteriovorax stolpii</name>
    <name type="common">Bdellovibrio stolpii</name>
    <dbReference type="NCBI Taxonomy" id="960"/>
    <lineage>
        <taxon>Bacteria</taxon>
        <taxon>Pseudomonadati</taxon>
        <taxon>Bdellovibrionota</taxon>
        <taxon>Bacteriovoracia</taxon>
        <taxon>Bacteriovoracales</taxon>
        <taxon>Bacteriovoracaceae</taxon>
        <taxon>Bacteriovorax</taxon>
    </lineage>
</organism>
<dbReference type="InterPro" id="IPR029061">
    <property type="entry name" value="THDP-binding"/>
</dbReference>
<dbReference type="SUPFAM" id="SSF52518">
    <property type="entry name" value="Thiamin diphosphate-binding fold (THDP-binding)"/>
    <property type="match status" value="1"/>
</dbReference>
<evidence type="ECO:0000256" key="2">
    <source>
        <dbReference type="ARBA" id="ARBA00007131"/>
    </source>
</evidence>
<name>A0A2K9NWN3_BACTC</name>
<dbReference type="AlphaFoldDB" id="A0A2K9NWN3"/>
<comment type="similarity">
    <text evidence="2">Belongs to the transketolase family.</text>
</comment>
<evidence type="ECO:0000256" key="3">
    <source>
        <dbReference type="ARBA" id="ARBA00023052"/>
    </source>
</evidence>
<gene>
    <name evidence="4" type="ORF">C0V70_17785</name>
</gene>
<keyword evidence="5" id="KW-1185">Reference proteome</keyword>
<evidence type="ECO:0000313" key="5">
    <source>
        <dbReference type="Proteomes" id="UP000235584"/>
    </source>
</evidence>
<accession>A0A2K9NWN3</accession>
<proteinExistence type="inferred from homology"/>
<dbReference type="InterPro" id="IPR005475">
    <property type="entry name" value="Transketolase-like_Pyr-bd"/>
</dbReference>
<reference evidence="4 5" key="1">
    <citation type="submission" date="2018-01" db="EMBL/GenBank/DDBJ databases">
        <title>Complete genome sequence of Bacteriovorax stolpii DSM12778.</title>
        <authorList>
            <person name="Tang B."/>
            <person name="Chang J."/>
        </authorList>
    </citation>
    <scope>NUCLEOTIDE SEQUENCE [LARGE SCALE GENOMIC DNA]</scope>
    <source>
        <strain evidence="4 5">DSM 12778</strain>
    </source>
</reference>